<protein>
    <submittedName>
        <fullName evidence="3">Alcohol dehydrogenase superfamily</fullName>
    </submittedName>
</protein>
<evidence type="ECO:0000256" key="1">
    <source>
        <dbReference type="ARBA" id="ARBA00022857"/>
    </source>
</evidence>
<evidence type="ECO:0000313" key="3">
    <source>
        <dbReference type="EMBL" id="OVA19875.1"/>
    </source>
</evidence>
<evidence type="ECO:0000313" key="4">
    <source>
        <dbReference type="Proteomes" id="UP000195402"/>
    </source>
</evidence>
<dbReference type="GO" id="GO:0016491">
    <property type="term" value="F:oxidoreductase activity"/>
    <property type="evidence" value="ECO:0007669"/>
    <property type="project" value="UniProtKB-KW"/>
</dbReference>
<dbReference type="EMBL" id="MVGT01000168">
    <property type="protein sequence ID" value="OVA19875.1"/>
    <property type="molecule type" value="Genomic_DNA"/>
</dbReference>
<dbReference type="InParanoid" id="A0A200RAY6"/>
<keyword evidence="1" id="KW-0521">NADP</keyword>
<proteinExistence type="predicted"/>
<dbReference type="OrthoDB" id="7482721at2759"/>
<dbReference type="GO" id="GO:0005739">
    <property type="term" value="C:mitochondrion"/>
    <property type="evidence" value="ECO:0007669"/>
    <property type="project" value="TreeGrafter"/>
</dbReference>
<dbReference type="Gene3D" id="3.40.50.720">
    <property type="entry name" value="NAD(P)-binding Rossmann-like Domain"/>
    <property type="match status" value="1"/>
</dbReference>
<keyword evidence="2" id="KW-0560">Oxidoreductase</keyword>
<dbReference type="InterPro" id="IPR051034">
    <property type="entry name" value="Mito_Enoyl-ACP_Reductase"/>
</dbReference>
<accession>A0A200RAY6</accession>
<keyword evidence="4" id="KW-1185">Reference proteome</keyword>
<comment type="caution">
    <text evidence="3">The sequence shown here is derived from an EMBL/GenBank/DDBJ whole genome shotgun (WGS) entry which is preliminary data.</text>
</comment>
<sequence>MQSVRRVLSVGHQNPNVWIGIRSLSTSDSASLKKNVASLLDSLSLKPGATLVQNCGDSEVGKTVIELAKERKLQTISIIEDKPGNPETIEALKALGGDIVVPESYTKTWYMKRLTRELSPSAGLNFSDGYQATAVCKALVNGGTFLTYGKTLPKYVAYEGAARKPVEWNAFIKEKNLKAMNL</sequence>
<organism evidence="3 4">
    <name type="scientific">Macleaya cordata</name>
    <name type="common">Five-seeded plume-poppy</name>
    <name type="synonym">Bocconia cordata</name>
    <dbReference type="NCBI Taxonomy" id="56857"/>
    <lineage>
        <taxon>Eukaryota</taxon>
        <taxon>Viridiplantae</taxon>
        <taxon>Streptophyta</taxon>
        <taxon>Embryophyta</taxon>
        <taxon>Tracheophyta</taxon>
        <taxon>Spermatophyta</taxon>
        <taxon>Magnoliopsida</taxon>
        <taxon>Ranunculales</taxon>
        <taxon>Papaveraceae</taxon>
        <taxon>Papaveroideae</taxon>
        <taxon>Macleaya</taxon>
    </lineage>
</organism>
<dbReference type="PANTHER" id="PTHR43981:SF6">
    <property type="entry name" value="ALCOHOL DEHYDROGENASE-LIKE C-TERMINAL DOMAIN-CONTAINING PROTEIN"/>
    <property type="match status" value="1"/>
</dbReference>
<dbReference type="STRING" id="56857.A0A200RAY6"/>
<gene>
    <name evidence="3" type="ORF">BVC80_233g26</name>
</gene>
<dbReference type="InterPro" id="IPR036291">
    <property type="entry name" value="NAD(P)-bd_dom_sf"/>
</dbReference>
<dbReference type="OMA" id="WYMKRLA"/>
<dbReference type="PANTHER" id="PTHR43981">
    <property type="entry name" value="ENOYL-[ACYL-CARRIER-PROTEIN] REDUCTASE, MITOCHONDRIAL"/>
    <property type="match status" value="1"/>
</dbReference>
<dbReference type="AlphaFoldDB" id="A0A200RAY6"/>
<dbReference type="SUPFAM" id="SSF51735">
    <property type="entry name" value="NAD(P)-binding Rossmann-fold domains"/>
    <property type="match status" value="1"/>
</dbReference>
<evidence type="ECO:0000256" key="2">
    <source>
        <dbReference type="ARBA" id="ARBA00023002"/>
    </source>
</evidence>
<name>A0A200RAY6_MACCD</name>
<reference evidence="3 4" key="1">
    <citation type="journal article" date="2017" name="Mol. Plant">
        <title>The Genome of Medicinal Plant Macleaya cordata Provides New Insights into Benzylisoquinoline Alkaloids Metabolism.</title>
        <authorList>
            <person name="Liu X."/>
            <person name="Liu Y."/>
            <person name="Huang P."/>
            <person name="Ma Y."/>
            <person name="Qing Z."/>
            <person name="Tang Q."/>
            <person name="Cao H."/>
            <person name="Cheng P."/>
            <person name="Zheng Y."/>
            <person name="Yuan Z."/>
            <person name="Zhou Y."/>
            <person name="Liu J."/>
            <person name="Tang Z."/>
            <person name="Zhuo Y."/>
            <person name="Zhang Y."/>
            <person name="Yu L."/>
            <person name="Huang J."/>
            <person name="Yang P."/>
            <person name="Peng Q."/>
            <person name="Zhang J."/>
            <person name="Jiang W."/>
            <person name="Zhang Z."/>
            <person name="Lin K."/>
            <person name="Ro D.K."/>
            <person name="Chen X."/>
            <person name="Xiong X."/>
            <person name="Shang Y."/>
            <person name="Huang S."/>
            <person name="Zeng J."/>
        </authorList>
    </citation>
    <scope>NUCLEOTIDE SEQUENCE [LARGE SCALE GENOMIC DNA]</scope>
    <source>
        <strain evidence="4">cv. BLH2017</strain>
        <tissue evidence="3">Root</tissue>
    </source>
</reference>
<dbReference type="GO" id="GO:0006631">
    <property type="term" value="P:fatty acid metabolic process"/>
    <property type="evidence" value="ECO:0007669"/>
    <property type="project" value="TreeGrafter"/>
</dbReference>
<dbReference type="Proteomes" id="UP000195402">
    <property type="component" value="Unassembled WGS sequence"/>
</dbReference>